<accession>A0A5S4HB11</accession>
<organism evidence="2 3">
    <name type="scientific">Actinomadura geliboluensis</name>
    <dbReference type="NCBI Taxonomy" id="882440"/>
    <lineage>
        <taxon>Bacteria</taxon>
        <taxon>Bacillati</taxon>
        <taxon>Actinomycetota</taxon>
        <taxon>Actinomycetes</taxon>
        <taxon>Streptosporangiales</taxon>
        <taxon>Thermomonosporaceae</taxon>
        <taxon>Actinomadura</taxon>
    </lineage>
</organism>
<dbReference type="InterPro" id="IPR028994">
    <property type="entry name" value="Integrin_alpha_N"/>
</dbReference>
<evidence type="ECO:0000313" key="3">
    <source>
        <dbReference type="Proteomes" id="UP000305238"/>
    </source>
</evidence>
<evidence type="ECO:0000256" key="1">
    <source>
        <dbReference type="ARBA" id="ARBA00022729"/>
    </source>
</evidence>
<gene>
    <name evidence="2" type="ORF">ETD96_00620</name>
</gene>
<comment type="caution">
    <text evidence="2">The sequence shown here is derived from an EMBL/GenBank/DDBJ whole genome shotgun (WGS) entry which is preliminary data.</text>
</comment>
<protein>
    <submittedName>
        <fullName evidence="2">VCBS repeat-containing protein</fullName>
    </submittedName>
</protein>
<evidence type="ECO:0000313" key="2">
    <source>
        <dbReference type="EMBL" id="TMR42423.1"/>
    </source>
</evidence>
<dbReference type="InterPro" id="IPR013517">
    <property type="entry name" value="FG-GAP"/>
</dbReference>
<keyword evidence="1" id="KW-0732">Signal</keyword>
<dbReference type="Proteomes" id="UP000305238">
    <property type="component" value="Unassembled WGS sequence"/>
</dbReference>
<dbReference type="OrthoDB" id="176279at2"/>
<reference evidence="2 3" key="1">
    <citation type="submission" date="2019-05" db="EMBL/GenBank/DDBJ databases">
        <title>Draft genome sequence of Actinomadura geliboluensis A8036.</title>
        <authorList>
            <person name="Saricaoglu S."/>
            <person name="Isik K."/>
        </authorList>
    </citation>
    <scope>NUCLEOTIDE SEQUENCE [LARGE SCALE GENOMIC DNA]</scope>
    <source>
        <strain evidence="2 3">A8036</strain>
    </source>
</reference>
<proteinExistence type="predicted"/>
<dbReference type="SUPFAM" id="SSF69318">
    <property type="entry name" value="Integrin alpha N-terminal domain"/>
    <property type="match status" value="1"/>
</dbReference>
<dbReference type="Pfam" id="PF13517">
    <property type="entry name" value="FG-GAP_3"/>
    <property type="match status" value="1"/>
</dbReference>
<dbReference type="EMBL" id="VCKZ01000002">
    <property type="protein sequence ID" value="TMR42423.1"/>
    <property type="molecule type" value="Genomic_DNA"/>
</dbReference>
<name>A0A5S4HB11_9ACTN</name>
<sequence length="945" mass="100660">MFANPNGTFTQDSYVVPQWVRQGGKLVRIDTTLHKNSDGSLSPKAAQIGVRFSGGGAGPLVTVVRDGRSMSWTWPKPLPAPVVAGDTVTYPGVLKDVDLKLQANSGGFGQLLVVKNARAAADPALKEITFGVKTSGLTVGADEHGNMSAKNPAGQTVFASPTPLMWDSTVAAPPPGAQRTGPPRTDEFEQPYGARNARMGLKAGGGKLSLTPDAEILKGKATRYPVYIDPFVSGAREAWTIAYKKYPDATFWNGAGWDGGSKLARIGYENETNGLARSFFRMDSNNLWNTNKVIKGSTFRIKNVWSWSCTDKKVEVWLTGAISSSTSWSKQPTWADQLDYKVESKGWSAANCPAGNLAFDVTAAAKKAVTNKWNNITLGMRANYLEEDDVFTWKKFDATTAVLSTEYNTVPNAPTQLDTVPSTDGCHVAPPYALVGNTDIYLTAKASDPDGGTVSAQFTLWPYDHYDSGAGVIFDQTVSVTSGTVARVKVPKTTLIPHLDVADGNFSWRVRISDGSLYSAWTPIAGCRFVFDPLRPSSPPGVASQQFPDGSGGWPAGTGSVRTEGTFAVSNGGVDDVVKYEYWTSWDSTHRTAAPASAGGSVEVKLTPTVAGPNRVYVRSHDRAGNVSDTLTYLFYANGPRVPDKPGDLNGDGKADIWGANSAGELRRFYGNGDGTVSPVADAASTDGWNGTKITHRGDWTGDGYEDLLALRRDTALNADRLWIHSNDGTGFACTSCTGVGKQELTVYDPANDHWKGGVRQILAIGDVDGPLDADGDGTVDAEGFPDLLVNTGTALWLYYGSPDYRLDSYRDPVLLAAGDNTGLDDVTLAAPGDFTGDGQVDMIVRFDTAGGLYVYDLINPDAPGYPGYVGADHRFPIGSGWQTSNAPLLTTAPDANGNGKPDIWVVGSTGTLRVVGDYDASTGSYHPAMSKVASTEFTGYTILG</sequence>
<keyword evidence="3" id="KW-1185">Reference proteome</keyword>
<dbReference type="AlphaFoldDB" id="A0A5S4HB11"/>